<keyword evidence="5" id="KW-1185">Reference proteome</keyword>
<dbReference type="EMBL" id="JAQQKW010000004">
    <property type="protein sequence ID" value="MDC7694160.1"/>
    <property type="molecule type" value="Genomic_DNA"/>
</dbReference>
<dbReference type="Pfam" id="PF17829">
    <property type="entry name" value="GH115_C"/>
    <property type="match status" value="1"/>
</dbReference>
<accession>A0ABT5ID96</accession>
<evidence type="ECO:0000256" key="2">
    <source>
        <dbReference type="SAM" id="SignalP"/>
    </source>
</evidence>
<evidence type="ECO:0000256" key="1">
    <source>
        <dbReference type="ARBA" id="ARBA00022801"/>
    </source>
</evidence>
<protein>
    <submittedName>
        <fullName evidence="4">Glycosyl hydrolase 115 family protein</fullName>
    </submittedName>
</protein>
<evidence type="ECO:0000259" key="3">
    <source>
        <dbReference type="Pfam" id="PF17829"/>
    </source>
</evidence>
<feature type="chain" id="PRO_5045643403" evidence="2">
    <location>
        <begin position="21"/>
        <end position="924"/>
    </location>
</feature>
<dbReference type="PANTHER" id="PTHR37842:SF2">
    <property type="entry name" value="GYLCOSYL HYDROLASE 115 C-TERMINAL DOMAIN-CONTAINING PROTEIN"/>
    <property type="match status" value="1"/>
</dbReference>
<dbReference type="Gene3D" id="1.20.58.2150">
    <property type="match status" value="1"/>
</dbReference>
<dbReference type="InterPro" id="IPR031924">
    <property type="entry name" value="GH115"/>
</dbReference>
<keyword evidence="1 4" id="KW-0378">Hydrolase</keyword>
<dbReference type="Pfam" id="PF15979">
    <property type="entry name" value="Glyco_hydro_115"/>
    <property type="match status" value="1"/>
</dbReference>
<name>A0ABT5ID96_9CAUL</name>
<reference evidence="4 5" key="1">
    <citation type="submission" date="2023-01" db="EMBL/GenBank/DDBJ databases">
        <title>Novel species of the genus Asticcacaulis isolated from rivers.</title>
        <authorList>
            <person name="Lu H."/>
        </authorList>
    </citation>
    <scope>NUCLEOTIDE SEQUENCE [LARGE SCALE GENOMIC DNA]</scope>
    <source>
        <strain evidence="4 5">DXS10W</strain>
    </source>
</reference>
<dbReference type="Gene3D" id="3.30.379.10">
    <property type="entry name" value="Chitobiase/beta-hexosaminidase domain 2-like"/>
    <property type="match status" value="1"/>
</dbReference>
<dbReference type="InterPro" id="IPR042301">
    <property type="entry name" value="GH115_sf"/>
</dbReference>
<proteinExistence type="predicted"/>
<dbReference type="SUPFAM" id="SSF55545">
    <property type="entry name" value="beta-N-acetylhexosaminidase-like domain"/>
    <property type="match status" value="1"/>
</dbReference>
<evidence type="ECO:0000313" key="5">
    <source>
        <dbReference type="Proteomes" id="UP001216595"/>
    </source>
</evidence>
<sequence length="924" mass="102443">MSRVWLFSTLLLACSGAASAAETTLFDGTQPLSIVHDKTETTSLAAQMLSDDLKALTGQTAKVSKRLSDCAQVCVVIGRFDAPAVTQLAKAAGVDPLALKGQWERYGRVAFAHKGKTYVLIYGSDRRGTVYGVTDLSRELGVSPWEWWADVKPRRVSRLVIDGAPRLSKAPSVQYRGIFLNDEDWGLEPWAGKTLEPEVGNIGPKTYKRVFELMWRLKANTLWPAMHINTVQFYGNKANPKLADAYAIVMGTSHAEPMARNNLREWDEARNGPFNFKVNRDKILDYWRTRLKETARDENIYTVGLRGLHDGPMQGADTLEARKDVLQSVISLQRDLIRSTFGKAPETVPQAYVLYHELQEAYDAGLKLPDDVTLMWADDNYGYVRRLSNPEERKRSGGSGVYYHLSYWGRPHDYLWLGTTHPALIHAEMQKAYALDARRLWIVNVGDIKPIEYLTQYFLDLAFDADGFAEAPREHLTKWAAEQFGADKASEIADLMMGYYDLAFERKPEYMGFSETEPVTPVTESDFVKPDGEKAQARLKAYADLVARAEAVEKTLPADRQSAFFEMILYPVRGAANLNSRKLNLDLANLYARQGRASANAYVAKAKAAHQALVADTAAYNGLENGKWNHMMDMAPRKLPVFLEPTWPQWSVSPEKGCAAAVSGGWWNDENALTFVTGQPRSRVIELFSRDTEARDWSLKVTGDSLKVSGTSGRLATDNGFEQRLTVSYDGGASTGPIDIACGGKTVRVYTKRLPAPPQTPFIENDRRVIIPLATQSGDDWERLEGLGHSGNSLRSRLTLPTRTTPAGTPLTYSFTTYSAVGGTLSVVALPVHALNPATGLKVAVQLDDGPVQLMDFATVGRSDVWRGNVLTNKAIQTQGFKKLEAGVHSLKLWPLDPGVVLDYAEVRLDGADKYYGVVEPASH</sequence>
<evidence type="ECO:0000313" key="4">
    <source>
        <dbReference type="EMBL" id="MDC7694160.1"/>
    </source>
</evidence>
<dbReference type="RefSeq" id="WP_272740882.1">
    <property type="nucleotide sequence ID" value="NZ_JAQQKW010000004.1"/>
</dbReference>
<dbReference type="Gene3D" id="2.60.120.1620">
    <property type="match status" value="1"/>
</dbReference>
<dbReference type="Proteomes" id="UP001216595">
    <property type="component" value="Unassembled WGS sequence"/>
</dbReference>
<feature type="signal peptide" evidence="2">
    <location>
        <begin position="1"/>
        <end position="20"/>
    </location>
</feature>
<dbReference type="PANTHER" id="PTHR37842">
    <property type="match status" value="1"/>
</dbReference>
<dbReference type="InterPro" id="IPR029018">
    <property type="entry name" value="Hex-like_dom2"/>
</dbReference>
<comment type="caution">
    <text evidence="4">The sequence shown here is derived from an EMBL/GenBank/DDBJ whole genome shotgun (WGS) entry which is preliminary data.</text>
</comment>
<dbReference type="InterPro" id="IPR041437">
    <property type="entry name" value="GH115_C"/>
</dbReference>
<organism evidence="4 5">
    <name type="scientific">Asticcacaulis currens</name>
    <dbReference type="NCBI Taxonomy" id="2984210"/>
    <lineage>
        <taxon>Bacteria</taxon>
        <taxon>Pseudomonadati</taxon>
        <taxon>Pseudomonadota</taxon>
        <taxon>Alphaproteobacteria</taxon>
        <taxon>Caulobacterales</taxon>
        <taxon>Caulobacteraceae</taxon>
        <taxon>Asticcacaulis</taxon>
    </lineage>
</organism>
<feature type="domain" description="Gylcosyl hydrolase 115 C-terminal" evidence="3">
    <location>
        <begin position="776"/>
        <end position="914"/>
    </location>
</feature>
<gene>
    <name evidence="4" type="ORF">PQU94_07675</name>
</gene>
<dbReference type="GO" id="GO:0016787">
    <property type="term" value="F:hydrolase activity"/>
    <property type="evidence" value="ECO:0007669"/>
    <property type="project" value="UniProtKB-KW"/>
</dbReference>
<keyword evidence="2" id="KW-0732">Signal</keyword>
<dbReference type="Gene3D" id="3.20.20.520">
    <property type="entry name" value="Glycosyl hydrolase family 115"/>
    <property type="match status" value="1"/>
</dbReference>